<comment type="caution">
    <text evidence="3">The sequence shown here is derived from an EMBL/GenBank/DDBJ whole genome shotgun (WGS) entry which is preliminary data.</text>
</comment>
<evidence type="ECO:0000313" key="3">
    <source>
        <dbReference type="EMBL" id="ORC29921.1"/>
    </source>
</evidence>
<sequence length="498" mass="56635">MERSIIIIGAGLTGLAAGCYGRMNGYKTRIFEMHTIPGGVCTAWKRKGYTIDGAVNWVLGTAPGTAFHRFWLELGAARNWQVYNHERNLDIENREGRAFTFYTDADRLEREMMEIAPEDGKLIREFTDAIRYAAGINMSVDKPEELYSIIDKLKMIRKLPLLRFMQKWGRKSVRDFVAGLKSPYLKEMLPLVFGFDAPMIMMIMMLGWQHGKLAGYLIGGALPLVESIEKRYKDLGGEVHYQARVEKILVENDTATGIRLSDGTEHRADWIISAADGRTTIFDMLDGRYVDKKIIDRYENPKLFKPLVYVSLGVDGMVEELPASCGGLTYPLDRPLIIAGKEQKIINVRSYCFDPTLAPKGKTLLIVQYETDYDYWKNLKEEPDRYTKEKERITAEVIAGLEQRFNGITGRIEMTDVATPITWERYTGNWRGSYEGWLFDAESFTSSMRKTLPGLKNFYMAGQWVNPGGGIPTAVMSGNHTIQLICREDHRSFVSSEP</sequence>
<dbReference type="EMBL" id="MWQY01000036">
    <property type="protein sequence ID" value="ORC29921.1"/>
    <property type="molecule type" value="Genomic_DNA"/>
</dbReference>
<comment type="similarity">
    <text evidence="1">Belongs to the carotenoid/retinoid oxidoreductase family.</text>
</comment>
<evidence type="ECO:0000259" key="2">
    <source>
        <dbReference type="Pfam" id="PF01593"/>
    </source>
</evidence>
<dbReference type="InterPro" id="IPR002937">
    <property type="entry name" value="Amino_oxidase"/>
</dbReference>
<dbReference type="PANTHER" id="PTHR43734:SF1">
    <property type="entry name" value="PHYTOENE DESATURASE"/>
    <property type="match status" value="1"/>
</dbReference>
<dbReference type="PANTHER" id="PTHR43734">
    <property type="entry name" value="PHYTOENE DESATURASE"/>
    <property type="match status" value="1"/>
</dbReference>
<organism evidence="3 4">
    <name type="scientific">Marispirochaeta aestuarii</name>
    <dbReference type="NCBI Taxonomy" id="1963862"/>
    <lineage>
        <taxon>Bacteria</taxon>
        <taxon>Pseudomonadati</taxon>
        <taxon>Spirochaetota</taxon>
        <taxon>Spirochaetia</taxon>
        <taxon>Spirochaetales</taxon>
        <taxon>Spirochaetaceae</taxon>
        <taxon>Marispirochaeta</taxon>
    </lineage>
</organism>
<dbReference type="Gene3D" id="3.50.50.60">
    <property type="entry name" value="FAD/NAD(P)-binding domain"/>
    <property type="match status" value="2"/>
</dbReference>
<accession>A0A1Y1RSZ9</accession>
<proteinExistence type="inferred from homology"/>
<dbReference type="PROSITE" id="PS51257">
    <property type="entry name" value="PROKAR_LIPOPROTEIN"/>
    <property type="match status" value="1"/>
</dbReference>
<feature type="domain" description="Amine oxidase" evidence="2">
    <location>
        <begin position="12"/>
        <end position="480"/>
    </location>
</feature>
<protein>
    <recommendedName>
        <fullName evidence="2">Amine oxidase domain-containing protein</fullName>
    </recommendedName>
</protein>
<dbReference type="InterPro" id="IPR036188">
    <property type="entry name" value="FAD/NAD-bd_sf"/>
</dbReference>
<dbReference type="STRING" id="1963862.B4O97_18600"/>
<dbReference type="SUPFAM" id="SSF51905">
    <property type="entry name" value="FAD/NAD(P)-binding domain"/>
    <property type="match status" value="1"/>
</dbReference>
<dbReference type="RefSeq" id="WP_083053024.1">
    <property type="nucleotide sequence ID" value="NZ_MWQY01000036.1"/>
</dbReference>
<dbReference type="OrthoDB" id="9814556at2"/>
<dbReference type="GO" id="GO:0016491">
    <property type="term" value="F:oxidoreductase activity"/>
    <property type="evidence" value="ECO:0007669"/>
    <property type="project" value="InterPro"/>
</dbReference>
<evidence type="ECO:0000256" key="1">
    <source>
        <dbReference type="ARBA" id="ARBA00006046"/>
    </source>
</evidence>
<name>A0A1Y1RSZ9_9SPIO</name>
<gene>
    <name evidence="3" type="ORF">B4O97_18600</name>
</gene>
<dbReference type="Pfam" id="PF01593">
    <property type="entry name" value="Amino_oxidase"/>
    <property type="match status" value="1"/>
</dbReference>
<evidence type="ECO:0000313" key="4">
    <source>
        <dbReference type="Proteomes" id="UP000192343"/>
    </source>
</evidence>
<dbReference type="AlphaFoldDB" id="A0A1Y1RSZ9"/>
<keyword evidence="4" id="KW-1185">Reference proteome</keyword>
<reference evidence="3 4" key="1">
    <citation type="submission" date="2017-03" db="EMBL/GenBank/DDBJ databases">
        <title>Draft Genome sequence of Marispirochaeta sp. strain JC444.</title>
        <authorList>
            <person name="Shivani Y."/>
            <person name="Subhash Y."/>
            <person name="Sasikala C."/>
            <person name="Ramana C."/>
        </authorList>
    </citation>
    <scope>NUCLEOTIDE SEQUENCE [LARGE SCALE GENOMIC DNA]</scope>
    <source>
        <strain evidence="3 4">JC444</strain>
    </source>
</reference>
<dbReference type="Proteomes" id="UP000192343">
    <property type="component" value="Unassembled WGS sequence"/>
</dbReference>